<feature type="transmembrane region" description="Helical" evidence="6">
    <location>
        <begin position="230"/>
        <end position="249"/>
    </location>
</feature>
<reference evidence="8" key="2">
    <citation type="submission" date="2023-01" db="EMBL/GenBank/DDBJ databases">
        <authorList>
            <person name="Sun Q."/>
            <person name="Evtushenko L."/>
        </authorList>
    </citation>
    <scope>NUCLEOTIDE SEQUENCE</scope>
    <source>
        <strain evidence="8">VKM Ac-1246</strain>
    </source>
</reference>
<keyword evidence="3 6" id="KW-1133">Transmembrane helix</keyword>
<evidence type="ECO:0000259" key="7">
    <source>
        <dbReference type="Pfam" id="PF14378"/>
    </source>
</evidence>
<dbReference type="EMBL" id="BSEL01000002">
    <property type="protein sequence ID" value="GLJ66882.1"/>
    <property type="molecule type" value="Genomic_DNA"/>
</dbReference>
<gene>
    <name evidence="8" type="ORF">GCM10017579_09180</name>
</gene>
<name>A0ABQ5SRV2_9ACTN</name>
<protein>
    <recommendedName>
        <fullName evidence="7">Inositolphosphotransferase Aur1/Ipt1 domain-containing protein</fullName>
    </recommendedName>
</protein>
<dbReference type="InterPro" id="IPR052185">
    <property type="entry name" value="IPC_Synthase-Related"/>
</dbReference>
<evidence type="ECO:0000256" key="2">
    <source>
        <dbReference type="ARBA" id="ARBA00022692"/>
    </source>
</evidence>
<keyword evidence="2 6" id="KW-0812">Transmembrane</keyword>
<dbReference type="InterPro" id="IPR026841">
    <property type="entry name" value="Aur1/Ipt1"/>
</dbReference>
<evidence type="ECO:0000313" key="8">
    <source>
        <dbReference type="EMBL" id="GLJ66882.1"/>
    </source>
</evidence>
<dbReference type="Proteomes" id="UP001142292">
    <property type="component" value="Unassembled WGS sequence"/>
</dbReference>
<organism evidence="8 9">
    <name type="scientific">Nocardioides luteus</name>
    <dbReference type="NCBI Taxonomy" id="1844"/>
    <lineage>
        <taxon>Bacteria</taxon>
        <taxon>Bacillati</taxon>
        <taxon>Actinomycetota</taxon>
        <taxon>Actinomycetes</taxon>
        <taxon>Propionibacteriales</taxon>
        <taxon>Nocardioidaceae</taxon>
        <taxon>Nocardioides</taxon>
    </lineage>
</organism>
<reference evidence="8" key="1">
    <citation type="journal article" date="2014" name="Int. J. Syst. Evol. Microbiol.">
        <title>Complete genome of a new Firmicutes species belonging to the dominant human colonic microbiota ('Ruminococcus bicirculans') reveals two chromosomes and a selective capacity to utilize plant glucans.</title>
        <authorList>
            <consortium name="NISC Comparative Sequencing Program"/>
            <person name="Wegmann U."/>
            <person name="Louis P."/>
            <person name="Goesmann A."/>
            <person name="Henrissat B."/>
            <person name="Duncan S.H."/>
            <person name="Flint H.J."/>
        </authorList>
    </citation>
    <scope>NUCLEOTIDE SEQUENCE</scope>
    <source>
        <strain evidence="8">VKM Ac-1246</strain>
    </source>
</reference>
<evidence type="ECO:0000256" key="5">
    <source>
        <dbReference type="SAM" id="MobiDB-lite"/>
    </source>
</evidence>
<feature type="compositionally biased region" description="Low complexity" evidence="5">
    <location>
        <begin position="279"/>
        <end position="291"/>
    </location>
</feature>
<dbReference type="PANTHER" id="PTHR31310:SF7">
    <property type="entry name" value="PA-PHOSPHATASE RELATED-FAMILY PROTEIN DDB_G0268928"/>
    <property type="match status" value="1"/>
</dbReference>
<feature type="domain" description="Inositolphosphotransferase Aur1/Ipt1" evidence="7">
    <location>
        <begin position="89"/>
        <end position="270"/>
    </location>
</feature>
<evidence type="ECO:0000256" key="4">
    <source>
        <dbReference type="ARBA" id="ARBA00023136"/>
    </source>
</evidence>
<proteinExistence type="predicted"/>
<dbReference type="CDD" id="cd03386">
    <property type="entry name" value="PAP2_Aur1_like"/>
    <property type="match status" value="1"/>
</dbReference>
<feature type="transmembrane region" description="Helical" evidence="6">
    <location>
        <begin position="255"/>
        <end position="276"/>
    </location>
</feature>
<dbReference type="InterPro" id="IPR036938">
    <property type="entry name" value="PAP2/HPO_sf"/>
</dbReference>
<accession>A0ABQ5SRV2</accession>
<feature type="region of interest" description="Disordered" evidence="5">
    <location>
        <begin position="1"/>
        <end position="28"/>
    </location>
</feature>
<dbReference type="SUPFAM" id="SSF48317">
    <property type="entry name" value="Acid phosphatase/Vanadium-dependent haloperoxidase"/>
    <property type="match status" value="1"/>
</dbReference>
<dbReference type="Gene3D" id="1.20.144.10">
    <property type="entry name" value="Phosphatidic acid phosphatase type 2/haloperoxidase"/>
    <property type="match status" value="1"/>
</dbReference>
<keyword evidence="9" id="KW-1185">Reference proteome</keyword>
<dbReference type="RefSeq" id="WP_189119907.1">
    <property type="nucleotide sequence ID" value="NZ_BMRK01000016.1"/>
</dbReference>
<comment type="caution">
    <text evidence="8">The sequence shown here is derived from an EMBL/GenBank/DDBJ whole genome shotgun (WGS) entry which is preliminary data.</text>
</comment>
<dbReference type="PANTHER" id="PTHR31310">
    <property type="match status" value="1"/>
</dbReference>
<sequence length="299" mass="31498">MTIPATARPRSGAATAPPRKKSADAPDSRHGPIAQLLIAWSPLSAILVAYWLAQWITAPLGVGDGADTNRLSASLHVLGPARADEALFGAVPSVWLQARLVDGSPHWYDIAGALVYITHFVTIPLITAVAWFWLRDRFGQWLTAVLTMSLLGIAGYVAYPAAPPWLAAERGDIGAIDRISHIGWDALGLDAAGGLVQMGQSGSNPVAAMPSLHAGAALLVALFLWPSVPWLARVLLAAYALAMALTLVYTGEHYVVDVLVGWLVAVVGVGLSLVVARRGRRGSSTPSPTSSIDPERESA</sequence>
<evidence type="ECO:0000256" key="6">
    <source>
        <dbReference type="SAM" id="Phobius"/>
    </source>
</evidence>
<feature type="transmembrane region" description="Helical" evidence="6">
    <location>
        <begin position="110"/>
        <end position="134"/>
    </location>
</feature>
<comment type="subcellular location">
    <subcellularLocation>
        <location evidence="1">Membrane</location>
        <topology evidence="1">Multi-pass membrane protein</topology>
    </subcellularLocation>
</comment>
<feature type="region of interest" description="Disordered" evidence="5">
    <location>
        <begin position="279"/>
        <end position="299"/>
    </location>
</feature>
<evidence type="ECO:0000256" key="3">
    <source>
        <dbReference type="ARBA" id="ARBA00022989"/>
    </source>
</evidence>
<evidence type="ECO:0000256" key="1">
    <source>
        <dbReference type="ARBA" id="ARBA00004141"/>
    </source>
</evidence>
<feature type="transmembrane region" description="Helical" evidence="6">
    <location>
        <begin position="206"/>
        <end position="225"/>
    </location>
</feature>
<evidence type="ECO:0000313" key="9">
    <source>
        <dbReference type="Proteomes" id="UP001142292"/>
    </source>
</evidence>
<feature type="transmembrane region" description="Helical" evidence="6">
    <location>
        <begin position="33"/>
        <end position="53"/>
    </location>
</feature>
<feature type="transmembrane region" description="Helical" evidence="6">
    <location>
        <begin position="141"/>
        <end position="159"/>
    </location>
</feature>
<keyword evidence="4 6" id="KW-0472">Membrane</keyword>
<dbReference type="Pfam" id="PF14378">
    <property type="entry name" value="PAP2_3"/>
    <property type="match status" value="1"/>
</dbReference>